<dbReference type="Proteomes" id="UP000715441">
    <property type="component" value="Unassembled WGS sequence"/>
</dbReference>
<keyword evidence="2" id="KW-0472">Membrane</keyword>
<feature type="transmembrane region" description="Helical" evidence="2">
    <location>
        <begin position="51"/>
        <end position="72"/>
    </location>
</feature>
<accession>A0ABX1J638</accession>
<name>A0ABX1J638_9PSEU</name>
<gene>
    <name evidence="3" type="ORF">HFP15_13030</name>
</gene>
<reference evidence="3 4" key="1">
    <citation type="submission" date="2020-04" db="EMBL/GenBank/DDBJ databases">
        <title>Novel species.</title>
        <authorList>
            <person name="Teo W.F.A."/>
            <person name="Lipun K."/>
            <person name="Srisuk N."/>
            <person name="Duangmal K."/>
        </authorList>
    </citation>
    <scope>NUCLEOTIDE SEQUENCE [LARGE SCALE GENOMIC DNA]</scope>
    <source>
        <strain evidence="3 4">K13G38</strain>
    </source>
</reference>
<evidence type="ECO:0000256" key="1">
    <source>
        <dbReference type="SAM" id="MobiDB-lite"/>
    </source>
</evidence>
<dbReference type="RefSeq" id="WP_168515057.1">
    <property type="nucleotide sequence ID" value="NZ_JAAXLS010000006.1"/>
</dbReference>
<evidence type="ECO:0000256" key="2">
    <source>
        <dbReference type="SAM" id="Phobius"/>
    </source>
</evidence>
<proteinExistence type="predicted"/>
<evidence type="ECO:0000313" key="4">
    <source>
        <dbReference type="Proteomes" id="UP000715441"/>
    </source>
</evidence>
<sequence length="116" mass="13136">MTRTKRVAVTSPQTRLARGHRRANGPWRPPRLDGADTSHASWLYRRQRGRALLLLAALAGFLCGVAVLFKFVPGLDHLRLLGMPLSWLMLGALPFPVMVTLTLWQLRRAERLEDEP</sequence>
<feature type="region of interest" description="Disordered" evidence="1">
    <location>
        <begin position="1"/>
        <end position="36"/>
    </location>
</feature>
<comment type="caution">
    <text evidence="3">The sequence shown here is derived from an EMBL/GenBank/DDBJ whole genome shotgun (WGS) entry which is preliminary data.</text>
</comment>
<evidence type="ECO:0008006" key="5">
    <source>
        <dbReference type="Google" id="ProtNLM"/>
    </source>
</evidence>
<keyword evidence="2" id="KW-1133">Transmembrane helix</keyword>
<organism evidence="3 4">
    <name type="scientific">Amycolatopsis acididurans</name>
    <dbReference type="NCBI Taxonomy" id="2724524"/>
    <lineage>
        <taxon>Bacteria</taxon>
        <taxon>Bacillati</taxon>
        <taxon>Actinomycetota</taxon>
        <taxon>Actinomycetes</taxon>
        <taxon>Pseudonocardiales</taxon>
        <taxon>Pseudonocardiaceae</taxon>
        <taxon>Amycolatopsis</taxon>
    </lineage>
</organism>
<feature type="transmembrane region" description="Helical" evidence="2">
    <location>
        <begin position="84"/>
        <end position="104"/>
    </location>
</feature>
<protein>
    <recommendedName>
        <fullName evidence="5">DUF997 family protein</fullName>
    </recommendedName>
</protein>
<keyword evidence="2" id="KW-0812">Transmembrane</keyword>
<evidence type="ECO:0000313" key="3">
    <source>
        <dbReference type="EMBL" id="NKQ53806.1"/>
    </source>
</evidence>
<dbReference type="EMBL" id="JAAXLS010000006">
    <property type="protein sequence ID" value="NKQ53806.1"/>
    <property type="molecule type" value="Genomic_DNA"/>
</dbReference>
<keyword evidence="4" id="KW-1185">Reference proteome</keyword>